<dbReference type="Proteomes" id="UP001519307">
    <property type="component" value="Unassembled WGS sequence"/>
</dbReference>
<evidence type="ECO:0000313" key="2">
    <source>
        <dbReference type="EMBL" id="MBP2033980.1"/>
    </source>
</evidence>
<dbReference type="RefSeq" id="WP_281063559.1">
    <property type="nucleotide sequence ID" value="NZ_JAGGLM010000027.1"/>
</dbReference>
<keyword evidence="1" id="KW-1133">Transmembrane helix</keyword>
<comment type="caution">
    <text evidence="2">The sequence shown here is derived from an EMBL/GenBank/DDBJ whole genome shotgun (WGS) entry which is preliminary data.</text>
</comment>
<keyword evidence="1" id="KW-0812">Transmembrane</keyword>
<name>A0ABS4KWG0_9CLOT</name>
<protein>
    <submittedName>
        <fullName evidence="2">Uncharacterized protein</fullName>
    </submittedName>
</protein>
<accession>A0ABS4KWG0</accession>
<evidence type="ECO:0000256" key="1">
    <source>
        <dbReference type="SAM" id="Phobius"/>
    </source>
</evidence>
<evidence type="ECO:0000313" key="3">
    <source>
        <dbReference type="Proteomes" id="UP001519307"/>
    </source>
</evidence>
<reference evidence="2 3" key="1">
    <citation type="submission" date="2021-03" db="EMBL/GenBank/DDBJ databases">
        <title>Genomic Encyclopedia of Type Strains, Phase IV (KMG-IV): sequencing the most valuable type-strain genomes for metagenomic binning, comparative biology and taxonomic classification.</title>
        <authorList>
            <person name="Goeker M."/>
        </authorList>
    </citation>
    <scope>NUCLEOTIDE SEQUENCE [LARGE SCALE GENOMIC DNA]</scope>
    <source>
        <strain evidence="2 3">DSM 28783</strain>
    </source>
</reference>
<gene>
    <name evidence="2" type="ORF">J2Z42_002697</name>
</gene>
<keyword evidence="1" id="KW-0472">Membrane</keyword>
<sequence>MLIVLSLALIGQKIIKQNDESIPLVTYLAIGCLTTFLLNL</sequence>
<proteinExistence type="predicted"/>
<feature type="transmembrane region" description="Helical" evidence="1">
    <location>
        <begin position="21"/>
        <end position="38"/>
    </location>
</feature>
<organism evidence="2 3">
    <name type="scientific">Clostridium algifaecis</name>
    <dbReference type="NCBI Taxonomy" id="1472040"/>
    <lineage>
        <taxon>Bacteria</taxon>
        <taxon>Bacillati</taxon>
        <taxon>Bacillota</taxon>
        <taxon>Clostridia</taxon>
        <taxon>Eubacteriales</taxon>
        <taxon>Clostridiaceae</taxon>
        <taxon>Clostridium</taxon>
    </lineage>
</organism>
<dbReference type="EMBL" id="JAGGLM010000027">
    <property type="protein sequence ID" value="MBP2033980.1"/>
    <property type="molecule type" value="Genomic_DNA"/>
</dbReference>
<keyword evidence="3" id="KW-1185">Reference proteome</keyword>